<dbReference type="FunFam" id="1.20.1070.10:FF:000024">
    <property type="entry name" value="Olfactory receptor"/>
    <property type="match status" value="2"/>
</dbReference>
<gene>
    <name evidence="16" type="ORF">DNTS_006339</name>
</gene>
<dbReference type="InterPro" id="IPR017452">
    <property type="entry name" value="GPCR_Rhodpsn_7TM"/>
</dbReference>
<sequence length="679" mass="75552">MDKVWCDNYLLVKLACSKTSLNNTYGIYVNVMTAMIPIALIVFSYTRILKICWSSTKEAKKKALSTCAPHLISLLNFSLGCFFETLQSSLCVNELYGSIAILPLILSNILLSSTPVVSLAACHAQIFALYTYGSAEFCNLAVMSYDRYVAICYPLEYHRIMSPARTIVLIALGWSFSFIKFSITLSINVQLKLCGNVLDKVWCDNYMLVKLACADTTANNISGIIGTTVTIGGPLLLILFSYAKILDVCLRSNKERAQKALYTCTPHLISLLNFSVGCSFELLESRFHKVSMPPVLRIILSIYFPTCPPLINPVMYGMRLSKLLTPLSLCGTLELPGKEGLGQTPIKQLSTSSIFRRLESLESGYGPPGALNYGMFVISLAVYLTTVFANVTLMLVICLDASLHKPMYIFLFNLAVNGLVGSTVVLPKILDNLVEDAKDILYTDCIIQVFSINVYGTCAYAILTLMAYDRYVSICKPLQYHNIMTPGKIRVLLLVVYFIPICLLGIQVYLTSRLPVCRYTINKLFCDNLAVVNLSCVKNTWGDLYGICLVILFVVLPLTFVILSYVQILNVSVKASVSAQKKALKTCTPHLITFINFSLASLFSVIYNRINVSLSKEVNVFMSVHFILVPPLLHPLIYGIRTKEISNSLIKMIRRKIHALGFDLKVEPRCDDAVFTTTK</sequence>
<dbReference type="OrthoDB" id="5967898at2759"/>
<dbReference type="PANTHER" id="PTHR26451">
    <property type="entry name" value="G_PROTEIN_RECEP_F1_2 DOMAIN-CONTAINING PROTEIN"/>
    <property type="match status" value="1"/>
</dbReference>
<keyword evidence="10 13" id="KW-0675">Receptor</keyword>
<keyword evidence="11" id="KW-0325">Glycoprotein</keyword>
<keyword evidence="4 13" id="KW-0812">Transmembrane</keyword>
<dbReference type="EMBL" id="SRMA01026311">
    <property type="protein sequence ID" value="TRY85140.1"/>
    <property type="molecule type" value="Genomic_DNA"/>
</dbReference>
<keyword evidence="7 13" id="KW-0297">G-protein coupled receptor</keyword>
<evidence type="ECO:0000256" key="6">
    <source>
        <dbReference type="ARBA" id="ARBA00022989"/>
    </source>
</evidence>
<evidence type="ECO:0000256" key="12">
    <source>
        <dbReference type="ARBA" id="ARBA00023224"/>
    </source>
</evidence>
<name>A0A553Q5C3_9TELE</name>
<accession>A0A553Q5C3</accession>
<keyword evidence="12 13" id="KW-0807">Transducer</keyword>
<dbReference type="InterPro" id="IPR000725">
    <property type="entry name" value="Olfact_rcpt"/>
</dbReference>
<evidence type="ECO:0000256" key="2">
    <source>
        <dbReference type="ARBA" id="ARBA00022475"/>
    </source>
</evidence>
<dbReference type="Proteomes" id="UP000316079">
    <property type="component" value="Unassembled WGS sequence"/>
</dbReference>
<dbReference type="InterPro" id="IPR052921">
    <property type="entry name" value="GPCR1_Superfamily_Member"/>
</dbReference>
<evidence type="ECO:0000256" key="11">
    <source>
        <dbReference type="ARBA" id="ARBA00023180"/>
    </source>
</evidence>
<feature type="domain" description="G-protein coupled receptors family 1 profile" evidence="15">
    <location>
        <begin position="389"/>
        <end position="638"/>
    </location>
</feature>
<feature type="transmembrane region" description="Helical" evidence="14">
    <location>
        <begin position="446"/>
        <end position="468"/>
    </location>
</feature>
<dbReference type="GO" id="GO:0005549">
    <property type="term" value="F:odorant binding"/>
    <property type="evidence" value="ECO:0007669"/>
    <property type="project" value="TreeGrafter"/>
</dbReference>
<keyword evidence="9" id="KW-1015">Disulfide bond</keyword>
<evidence type="ECO:0000256" key="4">
    <source>
        <dbReference type="ARBA" id="ARBA00022692"/>
    </source>
</evidence>
<dbReference type="AlphaFoldDB" id="A0A553Q5C3"/>
<feature type="transmembrane region" description="Helical" evidence="14">
    <location>
        <begin position="224"/>
        <end position="246"/>
    </location>
</feature>
<comment type="similarity">
    <text evidence="13">Belongs to the G-protein coupled receptor 1 family.</text>
</comment>
<feature type="transmembrane region" description="Helical" evidence="14">
    <location>
        <begin position="620"/>
        <end position="640"/>
    </location>
</feature>
<proteinExistence type="inferred from homology"/>
<dbReference type="PROSITE" id="PS50262">
    <property type="entry name" value="G_PROTEIN_RECEP_F1_2"/>
    <property type="match status" value="2"/>
</dbReference>
<evidence type="ECO:0000259" key="15">
    <source>
        <dbReference type="PROSITE" id="PS50262"/>
    </source>
</evidence>
<feature type="transmembrane region" description="Helical" evidence="14">
    <location>
        <begin position="373"/>
        <end position="396"/>
    </location>
</feature>
<keyword evidence="5" id="KW-0552">Olfaction</keyword>
<reference evidence="16 17" key="1">
    <citation type="journal article" date="2019" name="Sci. Data">
        <title>Hybrid genome assembly and annotation of Danionella translucida.</title>
        <authorList>
            <person name="Kadobianskyi M."/>
            <person name="Schulze L."/>
            <person name="Schuelke M."/>
            <person name="Judkewitz B."/>
        </authorList>
    </citation>
    <scope>NUCLEOTIDE SEQUENCE [LARGE SCALE GENOMIC DNA]</scope>
    <source>
        <strain evidence="16 17">Bolton</strain>
    </source>
</reference>
<feature type="transmembrane region" description="Helical" evidence="14">
    <location>
        <begin position="67"/>
        <end position="86"/>
    </location>
</feature>
<keyword evidence="6 14" id="KW-1133">Transmembrane helix</keyword>
<dbReference type="GO" id="GO:0005886">
    <property type="term" value="C:plasma membrane"/>
    <property type="evidence" value="ECO:0007669"/>
    <property type="project" value="UniProtKB-SubCell"/>
</dbReference>
<evidence type="ECO:0000256" key="9">
    <source>
        <dbReference type="ARBA" id="ARBA00023157"/>
    </source>
</evidence>
<dbReference type="PRINTS" id="PR00245">
    <property type="entry name" value="OLFACTORYR"/>
</dbReference>
<dbReference type="PROSITE" id="PS00237">
    <property type="entry name" value="G_PROTEIN_RECEP_F1_1"/>
    <property type="match status" value="1"/>
</dbReference>
<dbReference type="GO" id="GO:0004930">
    <property type="term" value="F:G protein-coupled receptor activity"/>
    <property type="evidence" value="ECO:0007669"/>
    <property type="project" value="UniProtKB-KW"/>
</dbReference>
<feature type="transmembrane region" description="Helical" evidence="14">
    <location>
        <begin position="544"/>
        <end position="566"/>
    </location>
</feature>
<feature type="transmembrane region" description="Helical" evidence="14">
    <location>
        <begin position="295"/>
        <end position="316"/>
    </location>
</feature>
<dbReference type="Gene3D" id="1.20.1070.10">
    <property type="entry name" value="Rhodopsin 7-helix transmembrane proteins"/>
    <property type="match status" value="3"/>
</dbReference>
<evidence type="ECO:0000256" key="10">
    <source>
        <dbReference type="ARBA" id="ARBA00023170"/>
    </source>
</evidence>
<comment type="subcellular location">
    <subcellularLocation>
        <location evidence="1">Cell membrane</location>
        <topology evidence="1">Multi-pass membrane protein</topology>
    </subcellularLocation>
</comment>
<dbReference type="PANTHER" id="PTHR26451:SF345">
    <property type="entry name" value="OLFACTORY RECEPTOR"/>
    <property type="match status" value="1"/>
</dbReference>
<keyword evidence="2" id="KW-1003">Cell membrane</keyword>
<feature type="transmembrane region" description="Helical" evidence="14">
    <location>
        <begin position="408"/>
        <end position="426"/>
    </location>
</feature>
<keyword evidence="8 14" id="KW-0472">Membrane</keyword>
<evidence type="ECO:0000256" key="8">
    <source>
        <dbReference type="ARBA" id="ARBA00023136"/>
    </source>
</evidence>
<evidence type="ECO:0000256" key="5">
    <source>
        <dbReference type="ARBA" id="ARBA00022725"/>
    </source>
</evidence>
<dbReference type="SUPFAM" id="SSF81321">
    <property type="entry name" value="Family A G protein-coupled receptor-like"/>
    <property type="match status" value="3"/>
</dbReference>
<keyword evidence="3" id="KW-0716">Sensory transduction</keyword>
<comment type="caution">
    <text evidence="16">The sequence shown here is derived from an EMBL/GenBank/DDBJ whole genome shotgun (WGS) entry which is preliminary data.</text>
</comment>
<feature type="transmembrane region" description="Helical" evidence="14">
    <location>
        <begin position="167"/>
        <end position="187"/>
    </location>
</feature>
<feature type="transmembrane region" description="Helical" evidence="14">
    <location>
        <begin position="587"/>
        <end position="608"/>
    </location>
</feature>
<evidence type="ECO:0000256" key="13">
    <source>
        <dbReference type="RuleBase" id="RU000688"/>
    </source>
</evidence>
<evidence type="ECO:0000313" key="16">
    <source>
        <dbReference type="EMBL" id="TRY85140.1"/>
    </source>
</evidence>
<feature type="transmembrane region" description="Helical" evidence="14">
    <location>
        <begin position="489"/>
        <end position="510"/>
    </location>
</feature>
<evidence type="ECO:0000256" key="14">
    <source>
        <dbReference type="SAM" id="Phobius"/>
    </source>
</evidence>
<organism evidence="16 17">
    <name type="scientific">Danionella cerebrum</name>
    <dbReference type="NCBI Taxonomy" id="2873325"/>
    <lineage>
        <taxon>Eukaryota</taxon>
        <taxon>Metazoa</taxon>
        <taxon>Chordata</taxon>
        <taxon>Craniata</taxon>
        <taxon>Vertebrata</taxon>
        <taxon>Euteleostomi</taxon>
        <taxon>Actinopterygii</taxon>
        <taxon>Neopterygii</taxon>
        <taxon>Teleostei</taxon>
        <taxon>Ostariophysi</taxon>
        <taxon>Cypriniformes</taxon>
        <taxon>Danionidae</taxon>
        <taxon>Danioninae</taxon>
        <taxon>Danionella</taxon>
    </lineage>
</organism>
<dbReference type="PRINTS" id="PR00237">
    <property type="entry name" value="GPCRRHODOPSN"/>
</dbReference>
<evidence type="ECO:0000256" key="7">
    <source>
        <dbReference type="ARBA" id="ARBA00023040"/>
    </source>
</evidence>
<evidence type="ECO:0000256" key="1">
    <source>
        <dbReference type="ARBA" id="ARBA00004651"/>
    </source>
</evidence>
<feature type="transmembrane region" description="Helical" evidence="14">
    <location>
        <begin position="27"/>
        <end position="46"/>
    </location>
</feature>
<feature type="transmembrane region" description="Helical" evidence="14">
    <location>
        <begin position="98"/>
        <end position="122"/>
    </location>
</feature>
<dbReference type="InterPro" id="IPR000276">
    <property type="entry name" value="GPCR_Rhodpsn"/>
</dbReference>
<protein>
    <recommendedName>
        <fullName evidence="15">G-protein coupled receptors family 1 profile domain-containing protein</fullName>
    </recommendedName>
</protein>
<dbReference type="Pfam" id="PF13853">
    <property type="entry name" value="7tm_4"/>
    <property type="match status" value="3"/>
</dbReference>
<evidence type="ECO:0000313" key="17">
    <source>
        <dbReference type="Proteomes" id="UP000316079"/>
    </source>
</evidence>
<keyword evidence="17" id="KW-1185">Reference proteome</keyword>
<dbReference type="GO" id="GO:0004984">
    <property type="term" value="F:olfactory receptor activity"/>
    <property type="evidence" value="ECO:0007669"/>
    <property type="project" value="InterPro"/>
</dbReference>
<evidence type="ECO:0000256" key="3">
    <source>
        <dbReference type="ARBA" id="ARBA00022606"/>
    </source>
</evidence>
<feature type="domain" description="G-protein coupled receptors family 1 profile" evidence="15">
    <location>
        <begin position="89"/>
        <end position="316"/>
    </location>
</feature>